<dbReference type="InterPro" id="IPR036252">
    <property type="entry name" value="Proteasome_activ_sf"/>
</dbReference>
<name>A0A9P5Q7I4_9AGAR</name>
<feature type="domain" description="Proteasome activator PA28 C-terminal" evidence="4">
    <location>
        <begin position="107"/>
        <end position="249"/>
    </location>
</feature>
<dbReference type="GO" id="GO:0061133">
    <property type="term" value="F:endopeptidase activator activity"/>
    <property type="evidence" value="ECO:0007669"/>
    <property type="project" value="TreeGrafter"/>
</dbReference>
<keyword evidence="2 5" id="KW-0647">Proteasome</keyword>
<organism evidence="5 6">
    <name type="scientific">Rhodocollybia butyracea</name>
    <dbReference type="NCBI Taxonomy" id="206335"/>
    <lineage>
        <taxon>Eukaryota</taxon>
        <taxon>Fungi</taxon>
        <taxon>Dikarya</taxon>
        <taxon>Basidiomycota</taxon>
        <taxon>Agaricomycotina</taxon>
        <taxon>Agaricomycetes</taxon>
        <taxon>Agaricomycetidae</taxon>
        <taxon>Agaricales</taxon>
        <taxon>Marasmiineae</taxon>
        <taxon>Omphalotaceae</taxon>
        <taxon>Rhodocollybia</taxon>
    </lineage>
</organism>
<keyword evidence="6" id="KW-1185">Reference proteome</keyword>
<evidence type="ECO:0000259" key="4">
    <source>
        <dbReference type="Pfam" id="PF02252"/>
    </source>
</evidence>
<dbReference type="InterPro" id="IPR036997">
    <property type="entry name" value="PA28_C_sf"/>
</dbReference>
<dbReference type="Pfam" id="PF02252">
    <property type="entry name" value="PA28_C"/>
    <property type="match status" value="1"/>
</dbReference>
<dbReference type="PANTHER" id="PTHR10660:SF2">
    <property type="entry name" value="LD45860P"/>
    <property type="match status" value="1"/>
</dbReference>
<comment type="similarity">
    <text evidence="1">Belongs to the PA28 family.</text>
</comment>
<dbReference type="GO" id="GO:0005654">
    <property type="term" value="C:nucleoplasm"/>
    <property type="evidence" value="ECO:0007669"/>
    <property type="project" value="TreeGrafter"/>
</dbReference>
<dbReference type="AlphaFoldDB" id="A0A9P5Q7I4"/>
<dbReference type="FunFam" id="1.20.120.180:FF:000002">
    <property type="entry name" value="Proteasome activator complex subunit 1"/>
    <property type="match status" value="1"/>
</dbReference>
<evidence type="ECO:0000256" key="2">
    <source>
        <dbReference type="ARBA" id="ARBA00022942"/>
    </source>
</evidence>
<dbReference type="Proteomes" id="UP000772434">
    <property type="component" value="Unassembled WGS sequence"/>
</dbReference>
<reference evidence="5" key="1">
    <citation type="submission" date="2020-11" db="EMBL/GenBank/DDBJ databases">
        <authorList>
            <consortium name="DOE Joint Genome Institute"/>
            <person name="Ahrendt S."/>
            <person name="Riley R."/>
            <person name="Andreopoulos W."/>
            <person name="Labutti K."/>
            <person name="Pangilinan J."/>
            <person name="Ruiz-Duenas F.J."/>
            <person name="Barrasa J.M."/>
            <person name="Sanchez-Garcia M."/>
            <person name="Camarero S."/>
            <person name="Miyauchi S."/>
            <person name="Serrano A."/>
            <person name="Linde D."/>
            <person name="Babiker R."/>
            <person name="Drula E."/>
            <person name="Ayuso-Fernandez I."/>
            <person name="Pacheco R."/>
            <person name="Padilla G."/>
            <person name="Ferreira P."/>
            <person name="Barriuso J."/>
            <person name="Kellner H."/>
            <person name="Castanera R."/>
            <person name="Alfaro M."/>
            <person name="Ramirez L."/>
            <person name="Pisabarro A.G."/>
            <person name="Kuo A."/>
            <person name="Tritt A."/>
            <person name="Lipzen A."/>
            <person name="He G."/>
            <person name="Yan M."/>
            <person name="Ng V."/>
            <person name="Cullen D."/>
            <person name="Martin F."/>
            <person name="Rosso M.-N."/>
            <person name="Henrissat B."/>
            <person name="Hibbett D."/>
            <person name="Martinez A.T."/>
            <person name="Grigoriev I.V."/>
        </authorList>
    </citation>
    <scope>NUCLEOTIDE SEQUENCE</scope>
    <source>
        <strain evidence="5">AH 40177</strain>
    </source>
</reference>
<dbReference type="SUPFAM" id="SSF47216">
    <property type="entry name" value="Proteasome activator"/>
    <property type="match status" value="1"/>
</dbReference>
<accession>A0A9P5Q7I4</accession>
<dbReference type="OrthoDB" id="6591885at2759"/>
<gene>
    <name evidence="5" type="ORF">BDP27DRAFT_1313837</name>
</gene>
<dbReference type="InterPro" id="IPR009077">
    <property type="entry name" value="Proteasome_activ_PA28"/>
</dbReference>
<proteinExistence type="inferred from homology"/>
<evidence type="ECO:0000256" key="1">
    <source>
        <dbReference type="ARBA" id="ARBA00005883"/>
    </source>
</evidence>
<protein>
    <submittedName>
        <fullName evidence="5">Proteasome activator pa28 REG alpha beta subunit</fullName>
    </submittedName>
</protein>
<dbReference type="InterPro" id="IPR003186">
    <property type="entry name" value="PA28_C"/>
</dbReference>
<dbReference type="GO" id="GO:0008537">
    <property type="term" value="C:proteasome activator complex"/>
    <property type="evidence" value="ECO:0007669"/>
    <property type="project" value="InterPro"/>
</dbReference>
<feature type="region of interest" description="Disordered" evidence="3">
    <location>
        <begin position="53"/>
        <end position="93"/>
    </location>
</feature>
<comment type="caution">
    <text evidence="5">The sequence shown here is derived from an EMBL/GenBank/DDBJ whole genome shotgun (WGS) entry which is preliminary data.</text>
</comment>
<sequence length="252" mass="28598">MDKDLSTQVEIFNTEARIAGSEVVFSKLPRKVDRILRLEQLILSTSNIDSPFRSRSDGTDTTVYPPPLDFSEEPSKKRKTSIANSTHNESSRNLQSDIQYARFPNLVLENKHVKSVQSIIKAECEELISYIDTVNLWVSSVVPKIEDGDNFGVGVLLEIMGELQRAQECAYNLRDKGLMNHLGRAKICSKLIKYPFIEDYTSALKEYDDKQIYLARQSLYDLRSLYATLTDITQKNIAKIHAPRSNNGSGLY</sequence>
<dbReference type="GO" id="GO:0005737">
    <property type="term" value="C:cytoplasm"/>
    <property type="evidence" value="ECO:0007669"/>
    <property type="project" value="TreeGrafter"/>
</dbReference>
<evidence type="ECO:0000313" key="6">
    <source>
        <dbReference type="Proteomes" id="UP000772434"/>
    </source>
</evidence>
<dbReference type="GO" id="GO:0061136">
    <property type="term" value="P:regulation of proteasomal protein catabolic process"/>
    <property type="evidence" value="ECO:0007669"/>
    <property type="project" value="TreeGrafter"/>
</dbReference>
<evidence type="ECO:0000313" key="5">
    <source>
        <dbReference type="EMBL" id="KAF9076055.1"/>
    </source>
</evidence>
<feature type="compositionally biased region" description="Polar residues" evidence="3">
    <location>
        <begin position="81"/>
        <end position="93"/>
    </location>
</feature>
<dbReference type="Gene3D" id="1.20.120.180">
    <property type="entry name" value="Proteasome activator pa28, C-terminal domain"/>
    <property type="match status" value="1"/>
</dbReference>
<dbReference type="PANTHER" id="PTHR10660">
    <property type="entry name" value="PROTEASOME REGULATOR PA28"/>
    <property type="match status" value="1"/>
</dbReference>
<evidence type="ECO:0000256" key="3">
    <source>
        <dbReference type="SAM" id="MobiDB-lite"/>
    </source>
</evidence>
<dbReference type="GO" id="GO:2000045">
    <property type="term" value="P:regulation of G1/S transition of mitotic cell cycle"/>
    <property type="evidence" value="ECO:0007669"/>
    <property type="project" value="TreeGrafter"/>
</dbReference>
<dbReference type="EMBL" id="JADNRY010000007">
    <property type="protein sequence ID" value="KAF9076055.1"/>
    <property type="molecule type" value="Genomic_DNA"/>
</dbReference>